<dbReference type="AlphaFoldDB" id="A0A926NHK1"/>
<dbReference type="GO" id="GO:0042601">
    <property type="term" value="C:endospore-forming forespore"/>
    <property type="evidence" value="ECO:0007669"/>
    <property type="project" value="TreeGrafter"/>
</dbReference>
<protein>
    <submittedName>
        <fullName evidence="1">Spore coat protein YsxE</fullName>
    </submittedName>
</protein>
<proteinExistence type="predicted"/>
<dbReference type="PANTHER" id="PTHR39179:SF3">
    <property type="entry name" value="COTS-RELATED PROTEIN"/>
    <property type="match status" value="1"/>
</dbReference>
<dbReference type="InterPro" id="IPR011009">
    <property type="entry name" value="Kinase-like_dom_sf"/>
</dbReference>
<keyword evidence="2" id="KW-1185">Reference proteome</keyword>
<dbReference type="InterPro" id="IPR047175">
    <property type="entry name" value="CotS-like"/>
</dbReference>
<evidence type="ECO:0000313" key="1">
    <source>
        <dbReference type="EMBL" id="MBD1381190.1"/>
    </source>
</evidence>
<evidence type="ECO:0000313" key="2">
    <source>
        <dbReference type="Proteomes" id="UP000626844"/>
    </source>
</evidence>
<gene>
    <name evidence="1" type="primary">ysxE</name>
    <name evidence="1" type="ORF">IC621_13200</name>
</gene>
<dbReference type="PANTHER" id="PTHR39179">
    <property type="entry name" value="SPORE COAT PROTEIN I"/>
    <property type="match status" value="1"/>
</dbReference>
<comment type="caution">
    <text evidence="1">The sequence shown here is derived from an EMBL/GenBank/DDBJ whole genome shotgun (WGS) entry which is preliminary data.</text>
</comment>
<dbReference type="SUPFAM" id="SSF56112">
    <property type="entry name" value="Protein kinase-like (PK-like)"/>
    <property type="match status" value="1"/>
</dbReference>
<dbReference type="NCBIfam" id="TIGR02904">
    <property type="entry name" value="spore_ysxE"/>
    <property type="match status" value="1"/>
</dbReference>
<dbReference type="EMBL" id="JACXAI010000016">
    <property type="protein sequence ID" value="MBD1381190.1"/>
    <property type="molecule type" value="Genomic_DNA"/>
</dbReference>
<sequence>MAKELTEKIRAIVSHYGLDIEYVEVISKKVYKVYTAQGSFALKELSSARNQRFFETYENLYKSNYQSFVPIFSTKEQHPIVTDGEKQYYLMPWYLPFQDEERDERHKYLFKEAAELHKKTIKEIPLNKEETRIYYEKTKQLWNENKMNYEKFVDKSEKKWYVSPFELQALTYYIEASRATDFALEKLDEWFEAVKDLEETRIVYIHGRLSAHHFLYDDEGTGHFINFEQAAYAPPINDLLLFYFRTLNSYPVTCNECVDWFYTYSANFPLKEEEKNLFLSYLAYPNSIYKVVQSYQKKNRSKKSQLEETKEITKAYWQFKNIEHLVMTISDIEARKKAEQEAAES</sequence>
<keyword evidence="1" id="KW-0167">Capsid protein</keyword>
<dbReference type="Gene3D" id="3.30.200.20">
    <property type="entry name" value="Phosphorylase Kinase, domain 1"/>
    <property type="match status" value="1"/>
</dbReference>
<reference evidence="1" key="1">
    <citation type="submission" date="2020-09" db="EMBL/GenBank/DDBJ databases">
        <title>A novel bacterium of genus Bacillus, isolated from South China Sea.</title>
        <authorList>
            <person name="Huang H."/>
            <person name="Mo K."/>
            <person name="Hu Y."/>
        </authorList>
    </citation>
    <scope>NUCLEOTIDE SEQUENCE</scope>
    <source>
        <strain evidence="1">IB182487</strain>
    </source>
</reference>
<keyword evidence="1" id="KW-0946">Virion</keyword>
<dbReference type="RefSeq" id="WP_191158786.1">
    <property type="nucleotide sequence ID" value="NZ_JACXAI010000016.1"/>
</dbReference>
<dbReference type="Proteomes" id="UP000626844">
    <property type="component" value="Unassembled WGS sequence"/>
</dbReference>
<accession>A0A926NHK1</accession>
<dbReference type="Gene3D" id="3.90.1200.10">
    <property type="match status" value="1"/>
</dbReference>
<organism evidence="1 2">
    <name type="scientific">Metabacillus arenae</name>
    <dbReference type="NCBI Taxonomy" id="2771434"/>
    <lineage>
        <taxon>Bacteria</taxon>
        <taxon>Bacillati</taxon>
        <taxon>Bacillota</taxon>
        <taxon>Bacilli</taxon>
        <taxon>Bacillales</taxon>
        <taxon>Bacillaceae</taxon>
        <taxon>Metabacillus</taxon>
    </lineage>
</organism>
<dbReference type="InterPro" id="IPR014253">
    <property type="entry name" value="Spore_coat_YsxE"/>
</dbReference>
<name>A0A926NHK1_9BACI</name>